<reference evidence="2" key="1">
    <citation type="journal article" date="2019" name="Int. J. Syst. Evol. Microbiol.">
        <title>The Global Catalogue of Microorganisms (GCM) 10K type strain sequencing project: providing services to taxonomists for standard genome sequencing and annotation.</title>
        <authorList>
            <consortium name="The Broad Institute Genomics Platform"/>
            <consortium name="The Broad Institute Genome Sequencing Center for Infectious Disease"/>
            <person name="Wu L."/>
            <person name="Ma J."/>
        </authorList>
    </citation>
    <scope>NUCLEOTIDE SEQUENCE [LARGE SCALE GENOMIC DNA]</scope>
    <source>
        <strain evidence="2">2902at01</strain>
    </source>
</reference>
<dbReference type="SUPFAM" id="SSF53098">
    <property type="entry name" value="Ribonuclease H-like"/>
    <property type="match status" value="1"/>
</dbReference>
<evidence type="ECO:0000313" key="1">
    <source>
        <dbReference type="EMBL" id="MFC4110480.1"/>
    </source>
</evidence>
<proteinExistence type="predicted"/>
<sequence>RRWSIEESFQATKTGLGLDQHQHRRWRAWHRWTTLVIAAHAFLAAAAAASTTSPDNLIPITVNELRRLFHALIIEPTRRVADVITWSIYRRQHQAAAKTSHYAQQALTEP</sequence>
<feature type="non-terminal residue" evidence="1">
    <location>
        <position position="1"/>
    </location>
</feature>
<dbReference type="InterPro" id="IPR012337">
    <property type="entry name" value="RNaseH-like_sf"/>
</dbReference>
<dbReference type="EMBL" id="JBHSBN010000043">
    <property type="protein sequence ID" value="MFC4110480.1"/>
    <property type="molecule type" value="Genomic_DNA"/>
</dbReference>
<evidence type="ECO:0000313" key="2">
    <source>
        <dbReference type="Proteomes" id="UP001595868"/>
    </source>
</evidence>
<dbReference type="Proteomes" id="UP001595868">
    <property type="component" value="Unassembled WGS sequence"/>
</dbReference>
<comment type="caution">
    <text evidence="1">The sequence shown here is derived from an EMBL/GenBank/DDBJ whole genome shotgun (WGS) entry which is preliminary data.</text>
</comment>
<gene>
    <name evidence="1" type="ORF">ACFOX0_31745</name>
</gene>
<keyword evidence="2" id="KW-1185">Reference proteome</keyword>
<name>A0ABV8KXA5_9ACTN</name>
<organism evidence="1 2">
    <name type="scientific">Micromonospora zhanjiangensis</name>
    <dbReference type="NCBI Taxonomy" id="1522057"/>
    <lineage>
        <taxon>Bacteria</taxon>
        <taxon>Bacillati</taxon>
        <taxon>Actinomycetota</taxon>
        <taxon>Actinomycetes</taxon>
        <taxon>Micromonosporales</taxon>
        <taxon>Micromonosporaceae</taxon>
        <taxon>Micromonospora</taxon>
    </lineage>
</organism>
<protein>
    <submittedName>
        <fullName evidence="1">IS701 family transposase</fullName>
    </submittedName>
</protein>
<accession>A0ABV8KXA5</accession>